<name>A0AAD9A5I7_9PEZI</name>
<dbReference type="EMBL" id="JAQOWY010000560">
    <property type="protein sequence ID" value="KAK1840457.1"/>
    <property type="molecule type" value="Genomic_DNA"/>
</dbReference>
<accession>A0AAD9A5I7</accession>
<dbReference type="AlphaFoldDB" id="A0AAD9A5I7"/>
<dbReference type="Proteomes" id="UP001243330">
    <property type="component" value="Unassembled WGS sequence"/>
</dbReference>
<feature type="region of interest" description="Disordered" evidence="1">
    <location>
        <begin position="162"/>
        <end position="193"/>
    </location>
</feature>
<sequence length="193" mass="20365">MLGSLGWEAHSLSATPGAAQLDAEITLPRYFPADGVSTLTLSCGKAHEKASEVLVNDAAVGKGACHICDGTNTKRTVLRHSLDVSIRMQGFDGAEVDSTYVAGNKGFRDGSHGGKCGLKAGQRRRWELDGGDAVDLEGLSFGMEERALTGLTERAPLLDIPGQQRRKWSQPPLTEQTAEVGAVADSEAAEASE</sequence>
<evidence type="ECO:0000313" key="2">
    <source>
        <dbReference type="EMBL" id="KAK1840457.1"/>
    </source>
</evidence>
<evidence type="ECO:0000256" key="1">
    <source>
        <dbReference type="SAM" id="MobiDB-lite"/>
    </source>
</evidence>
<keyword evidence="3" id="KW-1185">Reference proteome</keyword>
<gene>
    <name evidence="2" type="ORF">CCHR01_16912</name>
</gene>
<organism evidence="2 3">
    <name type="scientific">Colletotrichum chrysophilum</name>
    <dbReference type="NCBI Taxonomy" id="1836956"/>
    <lineage>
        <taxon>Eukaryota</taxon>
        <taxon>Fungi</taxon>
        <taxon>Dikarya</taxon>
        <taxon>Ascomycota</taxon>
        <taxon>Pezizomycotina</taxon>
        <taxon>Sordariomycetes</taxon>
        <taxon>Hypocreomycetidae</taxon>
        <taxon>Glomerellales</taxon>
        <taxon>Glomerellaceae</taxon>
        <taxon>Colletotrichum</taxon>
        <taxon>Colletotrichum gloeosporioides species complex</taxon>
    </lineage>
</organism>
<comment type="caution">
    <text evidence="2">The sequence shown here is derived from an EMBL/GenBank/DDBJ whole genome shotgun (WGS) entry which is preliminary data.</text>
</comment>
<evidence type="ECO:0000313" key="3">
    <source>
        <dbReference type="Proteomes" id="UP001243330"/>
    </source>
</evidence>
<reference evidence="2" key="1">
    <citation type="submission" date="2023-01" db="EMBL/GenBank/DDBJ databases">
        <title>Colletotrichum chrysophilum M932 genome sequence.</title>
        <authorList>
            <person name="Baroncelli R."/>
        </authorList>
    </citation>
    <scope>NUCLEOTIDE SEQUENCE</scope>
    <source>
        <strain evidence="2">M932</strain>
    </source>
</reference>
<proteinExistence type="predicted"/>
<protein>
    <submittedName>
        <fullName evidence="2">Uncharacterized protein</fullName>
    </submittedName>
</protein>